<proteinExistence type="predicted"/>
<dbReference type="Proteomes" id="UP001604336">
    <property type="component" value="Unassembled WGS sequence"/>
</dbReference>
<dbReference type="AlphaFoldDB" id="A0ABD1NTF3"/>
<dbReference type="EMBL" id="JBFOLK010000249">
    <property type="protein sequence ID" value="KAL2454908.1"/>
    <property type="molecule type" value="Genomic_DNA"/>
</dbReference>
<protein>
    <submittedName>
        <fullName evidence="1">Uncharacterized protein</fullName>
    </submittedName>
</protein>
<accession>A0ABD1NTF3</accession>
<comment type="caution">
    <text evidence="1">The sequence shown here is derived from an EMBL/GenBank/DDBJ whole genome shotgun (WGS) entry which is preliminary data.</text>
</comment>
<keyword evidence="2" id="KW-1185">Reference proteome</keyword>
<organism evidence="1 2">
    <name type="scientific">Abeliophyllum distichum</name>
    <dbReference type="NCBI Taxonomy" id="126358"/>
    <lineage>
        <taxon>Eukaryota</taxon>
        <taxon>Viridiplantae</taxon>
        <taxon>Streptophyta</taxon>
        <taxon>Embryophyta</taxon>
        <taxon>Tracheophyta</taxon>
        <taxon>Spermatophyta</taxon>
        <taxon>Magnoliopsida</taxon>
        <taxon>eudicotyledons</taxon>
        <taxon>Gunneridae</taxon>
        <taxon>Pentapetalae</taxon>
        <taxon>asterids</taxon>
        <taxon>lamiids</taxon>
        <taxon>Lamiales</taxon>
        <taxon>Oleaceae</taxon>
        <taxon>Forsythieae</taxon>
        <taxon>Abeliophyllum</taxon>
    </lineage>
</organism>
<reference evidence="2" key="1">
    <citation type="submission" date="2024-07" db="EMBL/GenBank/DDBJ databases">
        <title>Two chromosome-level genome assemblies of Korean endemic species Abeliophyllum distichum and Forsythia ovata (Oleaceae).</title>
        <authorList>
            <person name="Jang H."/>
        </authorList>
    </citation>
    <scope>NUCLEOTIDE SEQUENCE [LARGE SCALE GENOMIC DNA]</scope>
</reference>
<evidence type="ECO:0000313" key="1">
    <source>
        <dbReference type="EMBL" id="KAL2454908.1"/>
    </source>
</evidence>
<gene>
    <name evidence="1" type="ORF">Adt_47590</name>
</gene>
<name>A0ABD1NTF3_9LAMI</name>
<dbReference type="Gene3D" id="3.40.50.720">
    <property type="entry name" value="NAD(P)-binding Rossmann-like Domain"/>
    <property type="match status" value="1"/>
</dbReference>
<sequence>MVQVLESWNTANVQAGATVAVFGLGAVELAANKEFVKFFGRDCRKIFHKYSQVFGDAYDSEKYAVSPTKLSKKGFDNDELWKRVRNSDKLPVNAEMRDKQAPSEFQGSGSAMDILGLHNGKRENVPMVA</sequence>
<evidence type="ECO:0000313" key="2">
    <source>
        <dbReference type="Proteomes" id="UP001604336"/>
    </source>
</evidence>